<dbReference type="InterPro" id="IPR014718">
    <property type="entry name" value="GH-type_carb-bd"/>
</dbReference>
<dbReference type="InterPro" id="IPR037481">
    <property type="entry name" value="LacX"/>
</dbReference>
<dbReference type="OrthoDB" id="9795355at2"/>
<organism evidence="4 5">
    <name type="scientific">Chitinophaga jiangningensis</name>
    <dbReference type="NCBI Taxonomy" id="1419482"/>
    <lineage>
        <taxon>Bacteria</taxon>
        <taxon>Pseudomonadati</taxon>
        <taxon>Bacteroidota</taxon>
        <taxon>Chitinophagia</taxon>
        <taxon>Chitinophagales</taxon>
        <taxon>Chitinophagaceae</taxon>
        <taxon>Chitinophaga</taxon>
    </lineage>
</organism>
<dbReference type="AlphaFoldDB" id="A0A1M7BR52"/>
<dbReference type="Pfam" id="PF01263">
    <property type="entry name" value="Aldose_epim"/>
    <property type="match status" value="1"/>
</dbReference>
<keyword evidence="5" id="KW-1185">Reference proteome</keyword>
<evidence type="ECO:0000313" key="4">
    <source>
        <dbReference type="EMBL" id="SHL57515.1"/>
    </source>
</evidence>
<evidence type="ECO:0000313" key="5">
    <source>
        <dbReference type="Proteomes" id="UP000184420"/>
    </source>
</evidence>
<reference evidence="4 5" key="1">
    <citation type="submission" date="2016-11" db="EMBL/GenBank/DDBJ databases">
        <authorList>
            <person name="Jaros S."/>
            <person name="Januszkiewicz K."/>
            <person name="Wedrychowicz H."/>
        </authorList>
    </citation>
    <scope>NUCLEOTIDE SEQUENCE [LARGE SCALE GENOMIC DNA]</scope>
    <source>
        <strain evidence="4 5">DSM 27406</strain>
    </source>
</reference>
<dbReference type="CDD" id="cd09024">
    <property type="entry name" value="Aldose_epim_lacX"/>
    <property type="match status" value="1"/>
</dbReference>
<evidence type="ECO:0000256" key="3">
    <source>
        <dbReference type="ARBA" id="ARBA00022837"/>
    </source>
</evidence>
<protein>
    <submittedName>
        <fullName evidence="4">Galactose mutarotase</fullName>
    </submittedName>
</protein>
<sequence length="289" mass="32402">MIRLSNEKLTVTIAEKGAEIQSILRNDTNQEYMWSGNPDFWGKKSPVLFPIVGGLLGNKYSYNGNEYSLGRHGFARDMNFVVTEQGPDSVLFSLIDNEDTLKVYPFHFIFSIRYVLEENTLSVTYHVKNTGEDMMYFSVGAHPAFRVPLADGSAFTDYYLEFSQPESAGKWPLSPGGQIETTPVPFLQGTTKLPLTKPMFYEDALVFKNLASNKISIKSDLTVYGLTVQFDGFPYMGIWSAKDADFVCIEPWCGIADSVNTTGQLPDKEGINALHPGQLFDRTWSVTVY</sequence>
<dbReference type="InterPro" id="IPR011013">
    <property type="entry name" value="Gal_mutarotase_sf_dom"/>
</dbReference>
<dbReference type="STRING" id="1419482.SAMN05444266_10424"/>
<comment type="subunit">
    <text evidence="2">Monomer.</text>
</comment>
<dbReference type="InterPro" id="IPR008183">
    <property type="entry name" value="Aldose_1/G6P_1-epimerase"/>
</dbReference>
<dbReference type="PANTHER" id="PTHR11122:SF13">
    <property type="entry name" value="GLUCOSE-6-PHOSPHATE 1-EPIMERASE"/>
    <property type="match status" value="1"/>
</dbReference>
<gene>
    <name evidence="4" type="ORF">SAMN05444266_10424</name>
</gene>
<evidence type="ECO:0000256" key="1">
    <source>
        <dbReference type="ARBA" id="ARBA00001913"/>
    </source>
</evidence>
<evidence type="ECO:0000256" key="2">
    <source>
        <dbReference type="ARBA" id="ARBA00011245"/>
    </source>
</evidence>
<dbReference type="Gene3D" id="2.70.98.10">
    <property type="match status" value="1"/>
</dbReference>
<dbReference type="GO" id="GO:0030246">
    <property type="term" value="F:carbohydrate binding"/>
    <property type="evidence" value="ECO:0007669"/>
    <property type="project" value="InterPro"/>
</dbReference>
<dbReference type="GO" id="GO:0016853">
    <property type="term" value="F:isomerase activity"/>
    <property type="evidence" value="ECO:0007669"/>
    <property type="project" value="InterPro"/>
</dbReference>
<proteinExistence type="predicted"/>
<dbReference type="PANTHER" id="PTHR11122">
    <property type="entry name" value="APOSPORY-ASSOCIATED PROTEIN C-RELATED"/>
    <property type="match status" value="1"/>
</dbReference>
<dbReference type="EMBL" id="FRBL01000004">
    <property type="protein sequence ID" value="SHL57515.1"/>
    <property type="molecule type" value="Genomic_DNA"/>
</dbReference>
<dbReference type="GO" id="GO:0005975">
    <property type="term" value="P:carbohydrate metabolic process"/>
    <property type="evidence" value="ECO:0007669"/>
    <property type="project" value="InterPro"/>
</dbReference>
<dbReference type="Proteomes" id="UP000184420">
    <property type="component" value="Unassembled WGS sequence"/>
</dbReference>
<dbReference type="SUPFAM" id="SSF74650">
    <property type="entry name" value="Galactose mutarotase-like"/>
    <property type="match status" value="1"/>
</dbReference>
<keyword evidence="3" id="KW-0106">Calcium</keyword>
<name>A0A1M7BR52_9BACT</name>
<comment type="cofactor">
    <cofactor evidence="1">
        <name>Ca(2+)</name>
        <dbReference type="ChEBI" id="CHEBI:29108"/>
    </cofactor>
</comment>
<dbReference type="RefSeq" id="WP_073080542.1">
    <property type="nucleotide sequence ID" value="NZ_FRBL01000004.1"/>
</dbReference>
<accession>A0A1M7BR52</accession>